<dbReference type="InterPro" id="IPR014782">
    <property type="entry name" value="Peptidase_M1_dom"/>
</dbReference>
<dbReference type="Gene3D" id="2.60.40.1910">
    <property type="match status" value="1"/>
</dbReference>
<comment type="similarity">
    <text evidence="1">Belongs to the peptidase M1 family.</text>
</comment>
<dbReference type="PANTHER" id="PTHR11533">
    <property type="entry name" value="PROTEASE M1 ZINC METALLOPROTEASE"/>
    <property type="match status" value="1"/>
</dbReference>
<organism evidence="4 5">
    <name type="scientific">Brachionus calyciflorus</name>
    <dbReference type="NCBI Taxonomy" id="104777"/>
    <lineage>
        <taxon>Eukaryota</taxon>
        <taxon>Metazoa</taxon>
        <taxon>Spiralia</taxon>
        <taxon>Gnathifera</taxon>
        <taxon>Rotifera</taxon>
        <taxon>Eurotatoria</taxon>
        <taxon>Monogononta</taxon>
        <taxon>Pseudotrocha</taxon>
        <taxon>Ploima</taxon>
        <taxon>Brachionidae</taxon>
        <taxon>Brachionus</taxon>
    </lineage>
</organism>
<reference evidence="4" key="1">
    <citation type="submission" date="2021-02" db="EMBL/GenBank/DDBJ databases">
        <authorList>
            <person name="Nowell W R."/>
        </authorList>
    </citation>
    <scope>NUCLEOTIDE SEQUENCE</scope>
    <source>
        <strain evidence="4">Ploen Becks lab</strain>
    </source>
</reference>
<dbReference type="OrthoDB" id="510539at2759"/>
<comment type="caution">
    <text evidence="4">The sequence shown here is derived from an EMBL/GenBank/DDBJ whole genome shotgun (WGS) entry which is preliminary data.</text>
</comment>
<dbReference type="InterPro" id="IPR027268">
    <property type="entry name" value="Peptidase_M4/M1_CTD_sf"/>
</dbReference>
<evidence type="ECO:0008006" key="6">
    <source>
        <dbReference type="Google" id="ProtNLM"/>
    </source>
</evidence>
<dbReference type="GO" id="GO:0070006">
    <property type="term" value="F:metalloaminopeptidase activity"/>
    <property type="evidence" value="ECO:0007669"/>
    <property type="project" value="TreeGrafter"/>
</dbReference>
<dbReference type="GO" id="GO:0043171">
    <property type="term" value="P:peptide catabolic process"/>
    <property type="evidence" value="ECO:0007669"/>
    <property type="project" value="TreeGrafter"/>
</dbReference>
<dbReference type="GO" id="GO:0005737">
    <property type="term" value="C:cytoplasm"/>
    <property type="evidence" value="ECO:0007669"/>
    <property type="project" value="TreeGrafter"/>
</dbReference>
<feature type="non-terminal residue" evidence="4">
    <location>
        <position position="1"/>
    </location>
</feature>
<accession>A0A814GQY8</accession>
<keyword evidence="5" id="KW-1185">Reference proteome</keyword>
<dbReference type="PANTHER" id="PTHR11533:SF299">
    <property type="entry name" value="AMINOPEPTIDASE"/>
    <property type="match status" value="1"/>
</dbReference>
<dbReference type="Proteomes" id="UP000663879">
    <property type="component" value="Unassembled WGS sequence"/>
</dbReference>
<dbReference type="GO" id="GO:0016020">
    <property type="term" value="C:membrane"/>
    <property type="evidence" value="ECO:0007669"/>
    <property type="project" value="TreeGrafter"/>
</dbReference>
<gene>
    <name evidence="4" type="ORF">OXX778_LOCUS16332</name>
</gene>
<evidence type="ECO:0000259" key="2">
    <source>
        <dbReference type="Pfam" id="PF01433"/>
    </source>
</evidence>
<dbReference type="Gene3D" id="1.10.390.10">
    <property type="entry name" value="Neutral Protease Domain 2"/>
    <property type="match status" value="1"/>
</dbReference>
<evidence type="ECO:0000313" key="5">
    <source>
        <dbReference type="Proteomes" id="UP000663879"/>
    </source>
</evidence>
<feature type="domain" description="Peptidase M1 membrane alanine aminopeptidase" evidence="2">
    <location>
        <begin position="3"/>
        <end position="96"/>
    </location>
</feature>
<dbReference type="Pfam" id="PF11838">
    <property type="entry name" value="ERAP1_C"/>
    <property type="match status" value="1"/>
</dbReference>
<dbReference type="SUPFAM" id="SSF55486">
    <property type="entry name" value="Metalloproteases ('zincins'), catalytic domain"/>
    <property type="match status" value="1"/>
</dbReference>
<name>A0A814GQY8_9BILA</name>
<sequence length="553" mass="64742">ENQFINEKMIPAMWEDGFTESRPIKINITTASQLNIAFDERLYNKGASLIRMLENIIGEQQLISNLNIYLKSKPFGNVKSEDFFKAVSLPAQLAVSTQAWLEPWLLQKNYPKLFVALLENDSGNTRVRFLQDRFLLSEFDEDNEKNFRWKMYIKCIAGGETNGSVVNHLEGSTYEFVYFLESTNGQIDLDRKYTWVKCNTDFKGFYVTDYFNSLYDAFETVLLNNRSIFSPADRSNLIHNTFLVAFLGTKSYAIPNLLSNYLTETETDVTPFQTFIWHINKVANIIEHRPSFKKLRGFIDGMLNSVVDRLGIDIWENTGSHLLKLLKADLVNFQCRMQIPSCLYKATEWYEKIPKEFFLSPEAFENSNPVPGNYRPLVFKYHLQNTYELFDWIDVFDLAETTNNAREREYAIDALGNTRSSFLHDSFLMELLKSTKVIKIDDFFRVLSAVGDNPNGRYFAWYFIRENWYFLVFETSNGRGVTEVVNQITNSFDNVFLLEEILNFFEDTFDFQSADIRLKIIDTVLINIFWVANLEKDFEDYFFPFGRHNLKEF</sequence>
<proteinExistence type="inferred from homology"/>
<dbReference type="InterPro" id="IPR024571">
    <property type="entry name" value="ERAP1-like_C_dom"/>
</dbReference>
<dbReference type="GO" id="GO:0008270">
    <property type="term" value="F:zinc ion binding"/>
    <property type="evidence" value="ECO:0007669"/>
    <property type="project" value="InterPro"/>
</dbReference>
<dbReference type="EMBL" id="CAJNOC010003834">
    <property type="protein sequence ID" value="CAF0999520.1"/>
    <property type="molecule type" value="Genomic_DNA"/>
</dbReference>
<feature type="domain" description="ERAP1-like C-terminal" evidence="3">
    <location>
        <begin position="195"/>
        <end position="515"/>
    </location>
</feature>
<dbReference type="GO" id="GO:0006508">
    <property type="term" value="P:proteolysis"/>
    <property type="evidence" value="ECO:0007669"/>
    <property type="project" value="TreeGrafter"/>
</dbReference>
<evidence type="ECO:0000259" key="3">
    <source>
        <dbReference type="Pfam" id="PF11838"/>
    </source>
</evidence>
<dbReference type="Gene3D" id="1.25.50.20">
    <property type="match status" value="1"/>
</dbReference>
<evidence type="ECO:0000313" key="4">
    <source>
        <dbReference type="EMBL" id="CAF0999520.1"/>
    </source>
</evidence>
<protein>
    <recommendedName>
        <fullName evidence="6">ERAP1-like C-terminal domain-containing protein</fullName>
    </recommendedName>
</protein>
<evidence type="ECO:0000256" key="1">
    <source>
        <dbReference type="ARBA" id="ARBA00010136"/>
    </source>
</evidence>
<dbReference type="Pfam" id="PF01433">
    <property type="entry name" value="Peptidase_M1"/>
    <property type="match status" value="1"/>
</dbReference>
<dbReference type="GO" id="GO:0005615">
    <property type="term" value="C:extracellular space"/>
    <property type="evidence" value="ECO:0007669"/>
    <property type="project" value="TreeGrafter"/>
</dbReference>
<dbReference type="AlphaFoldDB" id="A0A814GQY8"/>
<dbReference type="GO" id="GO:0042277">
    <property type="term" value="F:peptide binding"/>
    <property type="evidence" value="ECO:0007669"/>
    <property type="project" value="TreeGrafter"/>
</dbReference>
<dbReference type="InterPro" id="IPR050344">
    <property type="entry name" value="Peptidase_M1_aminopeptidases"/>
</dbReference>